<evidence type="ECO:0000313" key="6">
    <source>
        <dbReference type="Proteomes" id="UP000182025"/>
    </source>
</evidence>
<dbReference type="PANTHER" id="PTHR43179">
    <property type="entry name" value="RHAMNOSYLTRANSFERASE WBBL"/>
    <property type="match status" value="1"/>
</dbReference>
<gene>
    <name evidence="5" type="ORF">SAMN05216177_11224</name>
</gene>
<proteinExistence type="inferred from homology"/>
<dbReference type="RefSeq" id="WP_074918305.1">
    <property type="nucleotide sequence ID" value="NZ_FOXK01000012.1"/>
</dbReference>
<accession>A0A1I5XY40</accession>
<keyword evidence="2" id="KW-0328">Glycosyltransferase</keyword>
<dbReference type="PANTHER" id="PTHR43179:SF12">
    <property type="entry name" value="GALACTOFURANOSYLTRANSFERASE GLFT2"/>
    <property type="match status" value="1"/>
</dbReference>
<evidence type="ECO:0000256" key="1">
    <source>
        <dbReference type="ARBA" id="ARBA00006739"/>
    </source>
</evidence>
<reference evidence="6" key="1">
    <citation type="submission" date="2016-10" db="EMBL/GenBank/DDBJ databases">
        <authorList>
            <person name="Varghese N."/>
            <person name="Submissions S."/>
        </authorList>
    </citation>
    <scope>NUCLEOTIDE SEQUENCE [LARGE SCALE GENOMIC DNA]</scope>
    <source>
        <strain evidence="6">JCM 15604</strain>
    </source>
</reference>
<name>A0A1I5XY40_9GAMM</name>
<dbReference type="Gene3D" id="3.90.550.10">
    <property type="entry name" value="Spore Coat Polysaccharide Biosynthesis Protein SpsA, Chain A"/>
    <property type="match status" value="1"/>
</dbReference>
<sequence>MRCASITVTFNPDPTLIMSQLRALPDDWLRLVVDNGSSDEDWKIIELAVACLPEVEVLRLGTNLGLAAAQNRGMEYLAARGDCTHVLLLDQDSEPLQGSASALADAYSDLVESGHPVGAVGPTLRDPVSGVQHGFHQIVGWRWARVNPIHGGPIPCECLNGSGTFMALNLALSLGGMDEGLFIDHVDTDWSFRLLASGHRLFGVPQASFLHRMGDRTTRLWLFGWRVWPVRSPQRHRYLFRNAVLLLQRSHVPPIWKVWAIVKLGLTMAVFALAGPQRLAQVGNMMAGAWDGLLGRSGAL</sequence>
<evidence type="ECO:0000256" key="2">
    <source>
        <dbReference type="ARBA" id="ARBA00022676"/>
    </source>
</evidence>
<keyword evidence="6" id="KW-1185">Reference proteome</keyword>
<comment type="similarity">
    <text evidence="1">Belongs to the glycosyltransferase 2 family.</text>
</comment>
<dbReference type="Pfam" id="PF00535">
    <property type="entry name" value="Glycos_transf_2"/>
    <property type="match status" value="1"/>
</dbReference>
<dbReference type="CDD" id="cd02526">
    <property type="entry name" value="GT2_RfbF_like"/>
    <property type="match status" value="1"/>
</dbReference>
<organism evidence="5 6">
    <name type="scientific">Ectopseudomonas toyotomiensis</name>
    <dbReference type="NCBI Taxonomy" id="554344"/>
    <lineage>
        <taxon>Bacteria</taxon>
        <taxon>Pseudomonadati</taxon>
        <taxon>Pseudomonadota</taxon>
        <taxon>Gammaproteobacteria</taxon>
        <taxon>Pseudomonadales</taxon>
        <taxon>Pseudomonadaceae</taxon>
        <taxon>Ectopseudomonas</taxon>
    </lineage>
</organism>
<dbReference type="SUPFAM" id="SSF53448">
    <property type="entry name" value="Nucleotide-diphospho-sugar transferases"/>
    <property type="match status" value="1"/>
</dbReference>
<evidence type="ECO:0000259" key="4">
    <source>
        <dbReference type="Pfam" id="PF00535"/>
    </source>
</evidence>
<keyword evidence="3 5" id="KW-0808">Transferase</keyword>
<feature type="domain" description="Glycosyltransferase 2-like" evidence="4">
    <location>
        <begin position="25"/>
        <end position="108"/>
    </location>
</feature>
<dbReference type="AlphaFoldDB" id="A0A1I5XY40"/>
<dbReference type="InterPro" id="IPR001173">
    <property type="entry name" value="Glyco_trans_2-like"/>
</dbReference>
<dbReference type="InterPro" id="IPR029044">
    <property type="entry name" value="Nucleotide-diphossugar_trans"/>
</dbReference>
<evidence type="ECO:0000256" key="3">
    <source>
        <dbReference type="ARBA" id="ARBA00022679"/>
    </source>
</evidence>
<evidence type="ECO:0000313" key="5">
    <source>
        <dbReference type="EMBL" id="SFQ36826.1"/>
    </source>
</evidence>
<protein>
    <submittedName>
        <fullName evidence="5">Rhamnosyltransferase</fullName>
    </submittedName>
</protein>
<dbReference type="Proteomes" id="UP000182025">
    <property type="component" value="Unassembled WGS sequence"/>
</dbReference>
<dbReference type="OrthoDB" id="9771846at2"/>
<dbReference type="GO" id="GO:0016757">
    <property type="term" value="F:glycosyltransferase activity"/>
    <property type="evidence" value="ECO:0007669"/>
    <property type="project" value="UniProtKB-KW"/>
</dbReference>
<dbReference type="EMBL" id="FOXK01000012">
    <property type="protein sequence ID" value="SFQ36826.1"/>
    <property type="molecule type" value="Genomic_DNA"/>
</dbReference>